<dbReference type="SMART" id="SM00028">
    <property type="entry name" value="TPR"/>
    <property type="match status" value="3"/>
</dbReference>
<gene>
    <name evidence="1" type="ORF">G3T36_01405</name>
</gene>
<evidence type="ECO:0000313" key="1">
    <source>
        <dbReference type="EMBL" id="NEN04518.1"/>
    </source>
</evidence>
<dbReference type="InterPro" id="IPR011990">
    <property type="entry name" value="TPR-like_helical_dom_sf"/>
</dbReference>
<dbReference type="Proteomes" id="UP000474967">
    <property type="component" value="Unassembled WGS sequence"/>
</dbReference>
<name>A0A6L9XU41_9MICO</name>
<dbReference type="EMBL" id="JAAGWY010000001">
    <property type="protein sequence ID" value="NEN04518.1"/>
    <property type="molecule type" value="Genomic_DNA"/>
</dbReference>
<accession>A0A6L9XU41</accession>
<organism evidence="1 2">
    <name type="scientific">Leifsonia tongyongensis</name>
    <dbReference type="NCBI Taxonomy" id="1268043"/>
    <lineage>
        <taxon>Bacteria</taxon>
        <taxon>Bacillati</taxon>
        <taxon>Actinomycetota</taxon>
        <taxon>Actinomycetes</taxon>
        <taxon>Micrococcales</taxon>
        <taxon>Microbacteriaceae</taxon>
        <taxon>Leifsonia</taxon>
    </lineage>
</organism>
<dbReference type="AlphaFoldDB" id="A0A6L9XU41"/>
<protein>
    <recommendedName>
        <fullName evidence="3">Tetratricopeptide repeat protein</fullName>
    </recommendedName>
</protein>
<evidence type="ECO:0008006" key="3">
    <source>
        <dbReference type="Google" id="ProtNLM"/>
    </source>
</evidence>
<dbReference type="InterPro" id="IPR019734">
    <property type="entry name" value="TPR_rpt"/>
</dbReference>
<reference evidence="1 2" key="1">
    <citation type="journal article" date="2014" name="J. Microbiol.">
        <title>Diaminobutyricibacter tongyongensis gen. nov., sp. nov. and Homoserinibacter gongjuensis gen. nov., sp. nov. belong to the family Microbacteriaceae.</title>
        <authorList>
            <person name="Kim S.J."/>
            <person name="Ahn J.H."/>
            <person name="Weon H.Y."/>
            <person name="Hamada M."/>
            <person name="Suzuki K."/>
            <person name="Kwon S.W."/>
        </authorList>
    </citation>
    <scope>NUCLEOTIDE SEQUENCE [LARGE SCALE GENOMIC DNA]</scope>
    <source>
        <strain evidence="1 2">NBRC 108724</strain>
    </source>
</reference>
<dbReference type="SUPFAM" id="SSF48452">
    <property type="entry name" value="TPR-like"/>
    <property type="match status" value="1"/>
</dbReference>
<comment type="caution">
    <text evidence="1">The sequence shown here is derived from an EMBL/GenBank/DDBJ whole genome shotgun (WGS) entry which is preliminary data.</text>
</comment>
<evidence type="ECO:0000313" key="2">
    <source>
        <dbReference type="Proteomes" id="UP000474967"/>
    </source>
</evidence>
<keyword evidence="2" id="KW-1185">Reference proteome</keyword>
<sequence>MRSLSALNEKGVLLRLVGRLDEAWQVANEALRQARFTGDREQVLGARIRRAQVLQYQGKLDEAVTELSGCVDEARTHEWTALEAFAVQNRGKTHFDQKDYEAALSDFTAAVFLRERLGASKADLESSLIAVAVAESFLDEQRGPRGAVD</sequence>
<proteinExistence type="predicted"/>
<dbReference type="Gene3D" id="1.25.40.10">
    <property type="entry name" value="Tetratricopeptide repeat domain"/>
    <property type="match status" value="1"/>
</dbReference>